<proteinExistence type="predicted"/>
<evidence type="ECO:0000256" key="1">
    <source>
        <dbReference type="ARBA" id="ARBA00023015"/>
    </source>
</evidence>
<dbReference type="PANTHER" id="PTHR33154">
    <property type="entry name" value="TRANSCRIPTIONAL REGULATOR, ARSR FAMILY"/>
    <property type="match status" value="1"/>
</dbReference>
<dbReference type="Pfam" id="PF00581">
    <property type="entry name" value="Rhodanese"/>
    <property type="match status" value="1"/>
</dbReference>
<dbReference type="SUPFAM" id="SSF46785">
    <property type="entry name" value="Winged helix' DNA-binding domain"/>
    <property type="match status" value="1"/>
</dbReference>
<evidence type="ECO:0000259" key="4">
    <source>
        <dbReference type="PROSITE" id="PS50206"/>
    </source>
</evidence>
<protein>
    <submittedName>
        <fullName evidence="6">Sulfurtransferase</fullName>
    </submittedName>
</protein>
<dbReference type="GO" id="GO:0003700">
    <property type="term" value="F:DNA-binding transcription factor activity"/>
    <property type="evidence" value="ECO:0007669"/>
    <property type="project" value="InterPro"/>
</dbReference>
<dbReference type="InterPro" id="IPR051081">
    <property type="entry name" value="HTH_MetalResp_TranReg"/>
</dbReference>
<comment type="caution">
    <text evidence="6">The sequence shown here is derived from an EMBL/GenBank/DDBJ whole genome shotgun (WGS) entry which is preliminary data.</text>
</comment>
<dbReference type="PRINTS" id="PR00778">
    <property type="entry name" value="HTHARSR"/>
</dbReference>
<dbReference type="SMART" id="SM00450">
    <property type="entry name" value="RHOD"/>
    <property type="match status" value="1"/>
</dbReference>
<keyword evidence="1" id="KW-0805">Transcription regulation</keyword>
<keyword evidence="2" id="KW-0238">DNA-binding</keyword>
<sequence>MKSRKTGREFKNLVYSGLAKYGKAISDPKRIELLDLLIQSEKNVELLSQEIGMSMAATSHHLQILKECKLVLDRREGRNIFYKIDLAGVRIFDTISSVGEEFNAEIKMEMNAFFDSEQEWKELEYKDFLKSVISKEVVLIDVRPENEYNSGHFPGSMSFPLKELRSKLAKLPRRKKIFAYCRGKYCVLSEEAVKILRSEGFQAYRISEGPLEFVNLGVKLSKES</sequence>
<dbReference type="InterPro" id="IPR036873">
    <property type="entry name" value="Rhodanese-like_dom_sf"/>
</dbReference>
<keyword evidence="3" id="KW-0804">Transcription</keyword>
<dbReference type="InterPro" id="IPR036388">
    <property type="entry name" value="WH-like_DNA-bd_sf"/>
</dbReference>
<dbReference type="Proteomes" id="UP000231912">
    <property type="component" value="Unassembled WGS sequence"/>
</dbReference>
<dbReference type="InterPro" id="IPR001845">
    <property type="entry name" value="HTH_ArsR_DNA-bd_dom"/>
</dbReference>
<feature type="domain" description="Rhodanese" evidence="4">
    <location>
        <begin position="133"/>
        <end position="222"/>
    </location>
</feature>
<dbReference type="GO" id="GO:0003677">
    <property type="term" value="F:DNA binding"/>
    <property type="evidence" value="ECO:0007669"/>
    <property type="project" value="UniProtKB-KW"/>
</dbReference>
<dbReference type="CDD" id="cd00158">
    <property type="entry name" value="RHOD"/>
    <property type="match status" value="1"/>
</dbReference>
<dbReference type="NCBIfam" id="NF033788">
    <property type="entry name" value="HTH_metalloreg"/>
    <property type="match status" value="1"/>
</dbReference>
<dbReference type="PROSITE" id="PS50987">
    <property type="entry name" value="HTH_ARSR_2"/>
    <property type="match status" value="1"/>
</dbReference>
<reference evidence="6 7" key="1">
    <citation type="submission" date="2017-07" db="EMBL/GenBank/DDBJ databases">
        <title>Leptospira spp. isolated from tropical soils.</title>
        <authorList>
            <person name="Thibeaux R."/>
            <person name="Iraola G."/>
            <person name="Ferres I."/>
            <person name="Bierque E."/>
            <person name="Girault D."/>
            <person name="Soupe-Gilbert M.-E."/>
            <person name="Picardeau M."/>
            <person name="Goarant C."/>
        </authorList>
    </citation>
    <scope>NUCLEOTIDE SEQUENCE [LARGE SCALE GENOMIC DNA]</scope>
    <source>
        <strain evidence="6 7">FH2-C-A2</strain>
    </source>
</reference>
<name>A0A2M9ZBB9_9LEPT</name>
<keyword evidence="6" id="KW-0808">Transferase</keyword>
<dbReference type="Gene3D" id="1.10.10.10">
    <property type="entry name" value="Winged helix-like DNA-binding domain superfamily/Winged helix DNA-binding domain"/>
    <property type="match status" value="1"/>
</dbReference>
<dbReference type="PANTHER" id="PTHR33154:SF33">
    <property type="entry name" value="TRANSCRIPTIONAL REPRESSOR SDPR"/>
    <property type="match status" value="1"/>
</dbReference>
<dbReference type="CDD" id="cd00090">
    <property type="entry name" value="HTH_ARSR"/>
    <property type="match status" value="1"/>
</dbReference>
<dbReference type="InterPro" id="IPR036390">
    <property type="entry name" value="WH_DNA-bd_sf"/>
</dbReference>
<evidence type="ECO:0000313" key="7">
    <source>
        <dbReference type="Proteomes" id="UP000231912"/>
    </source>
</evidence>
<evidence type="ECO:0000256" key="3">
    <source>
        <dbReference type="ARBA" id="ARBA00023163"/>
    </source>
</evidence>
<evidence type="ECO:0000259" key="5">
    <source>
        <dbReference type="PROSITE" id="PS50987"/>
    </source>
</evidence>
<feature type="domain" description="HTH arsR-type" evidence="5">
    <location>
        <begin position="10"/>
        <end position="104"/>
    </location>
</feature>
<dbReference type="AlphaFoldDB" id="A0A2M9ZBB9"/>
<evidence type="ECO:0000313" key="6">
    <source>
        <dbReference type="EMBL" id="PJZ65637.1"/>
    </source>
</evidence>
<dbReference type="RefSeq" id="WP_100759093.1">
    <property type="nucleotide sequence ID" value="NZ_NPDT01000004.1"/>
</dbReference>
<dbReference type="PROSITE" id="PS50206">
    <property type="entry name" value="RHODANESE_3"/>
    <property type="match status" value="1"/>
</dbReference>
<dbReference type="EMBL" id="NPDT01000004">
    <property type="protein sequence ID" value="PJZ65637.1"/>
    <property type="molecule type" value="Genomic_DNA"/>
</dbReference>
<accession>A0A2M9ZBB9</accession>
<organism evidence="6 7">
    <name type="scientific">Leptospira wolffii</name>
    <dbReference type="NCBI Taxonomy" id="409998"/>
    <lineage>
        <taxon>Bacteria</taxon>
        <taxon>Pseudomonadati</taxon>
        <taxon>Spirochaetota</taxon>
        <taxon>Spirochaetia</taxon>
        <taxon>Leptospirales</taxon>
        <taxon>Leptospiraceae</taxon>
        <taxon>Leptospira</taxon>
    </lineage>
</organism>
<evidence type="ECO:0000256" key="2">
    <source>
        <dbReference type="ARBA" id="ARBA00023125"/>
    </source>
</evidence>
<dbReference type="InterPro" id="IPR011991">
    <property type="entry name" value="ArsR-like_HTH"/>
</dbReference>
<dbReference type="SUPFAM" id="SSF52821">
    <property type="entry name" value="Rhodanese/Cell cycle control phosphatase"/>
    <property type="match status" value="1"/>
</dbReference>
<dbReference type="Pfam" id="PF01022">
    <property type="entry name" value="HTH_5"/>
    <property type="match status" value="1"/>
</dbReference>
<dbReference type="SMART" id="SM00418">
    <property type="entry name" value="HTH_ARSR"/>
    <property type="match status" value="1"/>
</dbReference>
<dbReference type="Gene3D" id="3.40.250.10">
    <property type="entry name" value="Rhodanese-like domain"/>
    <property type="match status" value="1"/>
</dbReference>
<dbReference type="InterPro" id="IPR001763">
    <property type="entry name" value="Rhodanese-like_dom"/>
</dbReference>
<dbReference type="GO" id="GO:0016740">
    <property type="term" value="F:transferase activity"/>
    <property type="evidence" value="ECO:0007669"/>
    <property type="project" value="UniProtKB-KW"/>
</dbReference>
<gene>
    <name evidence="6" type="ORF">CH371_11960</name>
</gene>